<evidence type="ECO:0000313" key="8">
    <source>
        <dbReference type="EMBL" id="PTN02676.1"/>
    </source>
</evidence>
<feature type="transmembrane region" description="Helical" evidence="6">
    <location>
        <begin position="177"/>
        <end position="195"/>
    </location>
</feature>
<name>A0A2T5BTB1_9RHOB</name>
<comment type="caution">
    <text evidence="8">The sequence shown here is derived from an EMBL/GenBank/DDBJ whole genome shotgun (WGS) entry which is preliminary data.</text>
</comment>
<dbReference type="GO" id="GO:0016020">
    <property type="term" value="C:membrane"/>
    <property type="evidence" value="ECO:0007669"/>
    <property type="project" value="UniProtKB-SubCell"/>
</dbReference>
<dbReference type="AlphaFoldDB" id="A0A2T5BTB1"/>
<feature type="domain" description="EamA" evidence="7">
    <location>
        <begin position="5"/>
        <end position="137"/>
    </location>
</feature>
<feature type="transmembrane region" description="Helical" evidence="6">
    <location>
        <begin position="123"/>
        <end position="141"/>
    </location>
</feature>
<comment type="similarity">
    <text evidence="2">Belongs to the drug/metabolite transporter (DMT) superfamily. 10 TMS drug/metabolite exporter (DME) (TC 2.A.7.3) family.</text>
</comment>
<evidence type="ECO:0000256" key="1">
    <source>
        <dbReference type="ARBA" id="ARBA00004141"/>
    </source>
</evidence>
<evidence type="ECO:0000256" key="6">
    <source>
        <dbReference type="SAM" id="Phobius"/>
    </source>
</evidence>
<evidence type="ECO:0000313" key="9">
    <source>
        <dbReference type="Proteomes" id="UP000243859"/>
    </source>
</evidence>
<feature type="transmembrane region" description="Helical" evidence="6">
    <location>
        <begin position="98"/>
        <end position="116"/>
    </location>
</feature>
<feature type="transmembrane region" description="Helical" evidence="6">
    <location>
        <begin position="147"/>
        <end position="165"/>
    </location>
</feature>
<dbReference type="InterPro" id="IPR000620">
    <property type="entry name" value="EamA_dom"/>
</dbReference>
<feature type="transmembrane region" description="Helical" evidence="6">
    <location>
        <begin position="7"/>
        <end position="27"/>
    </location>
</feature>
<keyword evidence="4 6" id="KW-1133">Transmembrane helix</keyword>
<keyword evidence="5 6" id="KW-0472">Membrane</keyword>
<feature type="transmembrane region" description="Helical" evidence="6">
    <location>
        <begin position="74"/>
        <end position="92"/>
    </location>
</feature>
<dbReference type="InterPro" id="IPR037185">
    <property type="entry name" value="EmrE-like"/>
</dbReference>
<gene>
    <name evidence="8" type="ORF">C8N32_10546</name>
</gene>
<feature type="transmembrane region" description="Helical" evidence="6">
    <location>
        <begin position="207"/>
        <end position="225"/>
    </location>
</feature>
<feature type="domain" description="EamA" evidence="7">
    <location>
        <begin position="148"/>
        <end position="273"/>
    </location>
</feature>
<feature type="transmembrane region" description="Helical" evidence="6">
    <location>
        <begin position="237"/>
        <end position="256"/>
    </location>
</feature>
<dbReference type="SUPFAM" id="SSF103481">
    <property type="entry name" value="Multidrug resistance efflux transporter EmrE"/>
    <property type="match status" value="2"/>
</dbReference>
<evidence type="ECO:0000256" key="4">
    <source>
        <dbReference type="ARBA" id="ARBA00022989"/>
    </source>
</evidence>
<comment type="subcellular location">
    <subcellularLocation>
        <location evidence="1">Membrane</location>
        <topology evidence="1">Multi-pass membrane protein</topology>
    </subcellularLocation>
</comment>
<accession>A0A2T5BTB1</accession>
<evidence type="ECO:0000256" key="5">
    <source>
        <dbReference type="ARBA" id="ARBA00023136"/>
    </source>
</evidence>
<organism evidence="8 9">
    <name type="scientific">Rhodovulum imhoffii</name>
    <dbReference type="NCBI Taxonomy" id="365340"/>
    <lineage>
        <taxon>Bacteria</taxon>
        <taxon>Pseudomonadati</taxon>
        <taxon>Pseudomonadota</taxon>
        <taxon>Alphaproteobacteria</taxon>
        <taxon>Rhodobacterales</taxon>
        <taxon>Paracoccaceae</taxon>
        <taxon>Rhodovulum</taxon>
    </lineage>
</organism>
<proteinExistence type="inferred from homology"/>
<evidence type="ECO:0000256" key="3">
    <source>
        <dbReference type="ARBA" id="ARBA00022692"/>
    </source>
</evidence>
<keyword evidence="9" id="KW-1185">Reference proteome</keyword>
<dbReference type="PANTHER" id="PTHR22911">
    <property type="entry name" value="ACYL-MALONYL CONDENSING ENZYME-RELATED"/>
    <property type="match status" value="1"/>
</dbReference>
<dbReference type="OrthoDB" id="7165334at2"/>
<evidence type="ECO:0000259" key="7">
    <source>
        <dbReference type="Pfam" id="PF00892"/>
    </source>
</evidence>
<dbReference type="PANTHER" id="PTHR22911:SF6">
    <property type="entry name" value="SOLUTE CARRIER FAMILY 35 MEMBER G1"/>
    <property type="match status" value="1"/>
</dbReference>
<sequence>MENLRGIVLMVAAMAAFAVEDMFIKMLSGNLPVGQILATLGAGGALIFGIMALSRGQRLWSKALLSGPVILRNFGELSGTFGFVMALALTPLSSASAILQATPLVVTLGAAIFMGAQVGWRRWSAIAVGLLGVLVIIRPGLEGFEPASLFAVLGVIGLAIRDLATRATPRSVGSLQLSSYAFAMLIPLGLAMLAFGEGARPVAPMMWAQLAGAMLAGALGYYMIVEAMRIGEIAVVTPFRYTRLVFALFIGVLAFGERPDTMTLTGAGIIIASGLYTLWRERTLSLRGARR</sequence>
<protein>
    <submittedName>
        <fullName evidence="8">Putative membrane protein</fullName>
    </submittedName>
</protein>
<keyword evidence="3 6" id="KW-0812">Transmembrane</keyword>
<feature type="transmembrane region" description="Helical" evidence="6">
    <location>
        <begin position="262"/>
        <end position="279"/>
    </location>
</feature>
<reference evidence="8 9" key="1">
    <citation type="submission" date="2018-04" db="EMBL/GenBank/DDBJ databases">
        <title>Genomic Encyclopedia of Archaeal and Bacterial Type Strains, Phase II (KMG-II): from individual species to whole genera.</title>
        <authorList>
            <person name="Goeker M."/>
        </authorList>
    </citation>
    <scope>NUCLEOTIDE SEQUENCE [LARGE SCALE GENOMIC DNA]</scope>
    <source>
        <strain evidence="8 9">DSM 18064</strain>
    </source>
</reference>
<evidence type="ECO:0000256" key="2">
    <source>
        <dbReference type="ARBA" id="ARBA00009853"/>
    </source>
</evidence>
<dbReference type="EMBL" id="QAAA01000005">
    <property type="protein sequence ID" value="PTN02676.1"/>
    <property type="molecule type" value="Genomic_DNA"/>
</dbReference>
<dbReference type="RefSeq" id="WP_107891496.1">
    <property type="nucleotide sequence ID" value="NZ_NHSI01000022.1"/>
</dbReference>
<dbReference type="Pfam" id="PF00892">
    <property type="entry name" value="EamA"/>
    <property type="match status" value="2"/>
</dbReference>
<dbReference type="Proteomes" id="UP000243859">
    <property type="component" value="Unassembled WGS sequence"/>
</dbReference>
<feature type="transmembrane region" description="Helical" evidence="6">
    <location>
        <begin position="33"/>
        <end position="53"/>
    </location>
</feature>